<dbReference type="PROSITE" id="PS00211">
    <property type="entry name" value="ABC_TRANSPORTER_1"/>
    <property type="match status" value="1"/>
</dbReference>
<dbReference type="AlphaFoldDB" id="A0AAU6WFN8"/>
<dbReference type="GO" id="GO:0022857">
    <property type="term" value="F:transmembrane transporter activity"/>
    <property type="evidence" value="ECO:0007669"/>
    <property type="project" value="TreeGrafter"/>
</dbReference>
<dbReference type="Gene3D" id="3.40.50.300">
    <property type="entry name" value="P-loop containing nucleotide triphosphate hydrolases"/>
    <property type="match status" value="1"/>
</dbReference>
<dbReference type="Proteomes" id="UP001486888">
    <property type="component" value="Chromosome"/>
</dbReference>
<sequence>MELRKIDIRLTGESQKLLVREASGVVSEGESVGILGKSGSGKTSLLSVLGLMSKPTGGELLLSGIPTSGLNDAELARRRNEDIGFVFQNYSLIGHLNVFENVALPCSYGKPMSKKQTTEAVTEQLHAVGLEGFEKRRPKSLSGGEQQRVAIARALVRSPRLVLADEPTGALDTATGLQILEHLASATSRAGACLVVVTHDQEIARAMDQTWVLRDAELHHEVKGRR</sequence>
<organism evidence="5 6">
    <name type="scientific">Glutamicibacter ectropisis</name>
    <dbReference type="NCBI Taxonomy" id="3046593"/>
    <lineage>
        <taxon>Bacteria</taxon>
        <taxon>Bacillati</taxon>
        <taxon>Actinomycetota</taxon>
        <taxon>Actinomycetes</taxon>
        <taxon>Micrococcales</taxon>
        <taxon>Micrococcaceae</taxon>
        <taxon>Glutamicibacter</taxon>
    </lineage>
</organism>
<dbReference type="GO" id="GO:0016887">
    <property type="term" value="F:ATP hydrolysis activity"/>
    <property type="evidence" value="ECO:0007669"/>
    <property type="project" value="InterPro"/>
</dbReference>
<dbReference type="CDD" id="cd03255">
    <property type="entry name" value="ABC_MJ0796_LolCDE_FtsE"/>
    <property type="match status" value="1"/>
</dbReference>
<evidence type="ECO:0000313" key="6">
    <source>
        <dbReference type="Proteomes" id="UP001486888"/>
    </source>
</evidence>
<name>A0AAU6WFN8_9MICC</name>
<keyword evidence="3 5" id="KW-0067">ATP-binding</keyword>
<accession>A0AAU6WFN8</accession>
<evidence type="ECO:0000259" key="4">
    <source>
        <dbReference type="PROSITE" id="PS50893"/>
    </source>
</evidence>
<dbReference type="InterPro" id="IPR003439">
    <property type="entry name" value="ABC_transporter-like_ATP-bd"/>
</dbReference>
<feature type="domain" description="ABC transporter" evidence="4">
    <location>
        <begin position="3"/>
        <end position="226"/>
    </location>
</feature>
<dbReference type="InterPro" id="IPR027417">
    <property type="entry name" value="P-loop_NTPase"/>
</dbReference>
<dbReference type="SMART" id="SM00382">
    <property type="entry name" value="AAA"/>
    <property type="match status" value="1"/>
</dbReference>
<evidence type="ECO:0000256" key="3">
    <source>
        <dbReference type="ARBA" id="ARBA00022840"/>
    </source>
</evidence>
<dbReference type="InterPro" id="IPR017871">
    <property type="entry name" value="ABC_transporter-like_CS"/>
</dbReference>
<reference evidence="5 6" key="1">
    <citation type="submission" date="2023-05" db="EMBL/GenBank/DDBJ databases">
        <title>Glutamicibacter sp. B1, complete genome.</title>
        <authorList>
            <person name="Long Y.H."/>
            <person name="Fang T."/>
            <person name="Li X.Y."/>
        </authorList>
    </citation>
    <scope>NUCLEOTIDE SEQUENCE [LARGE SCALE GENOMIC DNA]</scope>
    <source>
        <strain evidence="5 6">B1</strain>
    </source>
</reference>
<dbReference type="PANTHER" id="PTHR24220:SF86">
    <property type="entry name" value="ABC TRANSPORTER ABCH.1"/>
    <property type="match status" value="1"/>
</dbReference>
<dbReference type="InterPro" id="IPR003593">
    <property type="entry name" value="AAA+_ATPase"/>
</dbReference>
<evidence type="ECO:0000313" key="5">
    <source>
        <dbReference type="EMBL" id="XAO45953.1"/>
    </source>
</evidence>
<dbReference type="GO" id="GO:0005886">
    <property type="term" value="C:plasma membrane"/>
    <property type="evidence" value="ECO:0007669"/>
    <property type="project" value="TreeGrafter"/>
</dbReference>
<keyword evidence="1" id="KW-0813">Transport</keyword>
<dbReference type="InterPro" id="IPR015854">
    <property type="entry name" value="ABC_transpr_LolD-like"/>
</dbReference>
<dbReference type="PANTHER" id="PTHR24220">
    <property type="entry name" value="IMPORT ATP-BINDING PROTEIN"/>
    <property type="match status" value="1"/>
</dbReference>
<gene>
    <name evidence="5" type="ORF">QMQ05_16755</name>
</gene>
<evidence type="ECO:0000256" key="2">
    <source>
        <dbReference type="ARBA" id="ARBA00022741"/>
    </source>
</evidence>
<dbReference type="InterPro" id="IPR017911">
    <property type="entry name" value="MacB-like_ATP-bd"/>
</dbReference>
<dbReference type="RefSeq" id="WP_345471910.1">
    <property type="nucleotide sequence ID" value="NZ_CP125942.1"/>
</dbReference>
<dbReference type="KEGG" id="gey:QMQ05_16755"/>
<dbReference type="PROSITE" id="PS50893">
    <property type="entry name" value="ABC_TRANSPORTER_2"/>
    <property type="match status" value="1"/>
</dbReference>
<keyword evidence="6" id="KW-1185">Reference proteome</keyword>
<dbReference type="GO" id="GO:0005524">
    <property type="term" value="F:ATP binding"/>
    <property type="evidence" value="ECO:0007669"/>
    <property type="project" value="UniProtKB-KW"/>
</dbReference>
<keyword evidence="2" id="KW-0547">Nucleotide-binding</keyword>
<dbReference type="SUPFAM" id="SSF52540">
    <property type="entry name" value="P-loop containing nucleoside triphosphate hydrolases"/>
    <property type="match status" value="1"/>
</dbReference>
<evidence type="ECO:0000256" key="1">
    <source>
        <dbReference type="ARBA" id="ARBA00022448"/>
    </source>
</evidence>
<dbReference type="EMBL" id="CP125942">
    <property type="protein sequence ID" value="XAO45953.1"/>
    <property type="molecule type" value="Genomic_DNA"/>
</dbReference>
<proteinExistence type="predicted"/>
<protein>
    <submittedName>
        <fullName evidence="5">ABC transporter ATP-binding protein</fullName>
    </submittedName>
</protein>
<dbReference type="Pfam" id="PF00005">
    <property type="entry name" value="ABC_tran"/>
    <property type="match status" value="1"/>
</dbReference>